<keyword evidence="19" id="KW-1185">Reference proteome</keyword>
<dbReference type="GO" id="GO:0046872">
    <property type="term" value="F:metal ion binding"/>
    <property type="evidence" value="ECO:0007669"/>
    <property type="project" value="UniProtKB-KW"/>
</dbReference>
<organism evidence="18 19">
    <name type="scientific">Pseudochrobactrum asaccharolyticum</name>
    <dbReference type="NCBI Taxonomy" id="354351"/>
    <lineage>
        <taxon>Bacteria</taxon>
        <taxon>Pseudomonadati</taxon>
        <taxon>Pseudomonadota</taxon>
        <taxon>Alphaproteobacteria</taxon>
        <taxon>Hyphomicrobiales</taxon>
        <taxon>Brucellaceae</taxon>
        <taxon>Pseudochrobactrum</taxon>
    </lineage>
</organism>
<dbReference type="PANTHER" id="PTHR47707">
    <property type="entry name" value="8-OXO-DGTP DIPHOSPHATASE"/>
    <property type="match status" value="1"/>
</dbReference>
<dbReference type="EC" id="3.6.1.55" evidence="12"/>
<dbReference type="InterPro" id="IPR020084">
    <property type="entry name" value="NUDIX_hydrolase_CS"/>
</dbReference>
<evidence type="ECO:0000256" key="8">
    <source>
        <dbReference type="ARBA" id="ARBA00022842"/>
    </source>
</evidence>
<reference evidence="18 19" key="1">
    <citation type="submission" date="2018-06" db="EMBL/GenBank/DDBJ databases">
        <title>Genomic Encyclopedia of Type Strains, Phase IV (KMG-IV): sequencing the most valuable type-strain genomes for metagenomic binning, comparative biology and taxonomic classification.</title>
        <authorList>
            <person name="Goeker M."/>
        </authorList>
    </citation>
    <scope>NUCLEOTIDE SEQUENCE [LARGE SCALE GENOMIC DNA]</scope>
    <source>
        <strain evidence="18 19">DSM 25619</strain>
    </source>
</reference>
<keyword evidence="7" id="KW-0378">Hydrolase</keyword>
<evidence type="ECO:0000256" key="7">
    <source>
        <dbReference type="ARBA" id="ARBA00022801"/>
    </source>
</evidence>
<dbReference type="GO" id="GO:0035539">
    <property type="term" value="F:8-oxo-7,8-dihydrodeoxyguanosine triphosphate pyrophosphatase activity"/>
    <property type="evidence" value="ECO:0007669"/>
    <property type="project" value="UniProtKB-EC"/>
</dbReference>
<evidence type="ECO:0000256" key="4">
    <source>
        <dbReference type="ARBA" id="ARBA00022705"/>
    </source>
</evidence>
<dbReference type="Gene3D" id="3.90.79.10">
    <property type="entry name" value="Nucleoside Triphosphate Pyrophosphohydrolase"/>
    <property type="match status" value="1"/>
</dbReference>
<accession>A0A366ECN6</accession>
<evidence type="ECO:0000256" key="16">
    <source>
        <dbReference type="ARBA" id="ARBA00042798"/>
    </source>
</evidence>
<evidence type="ECO:0000313" key="19">
    <source>
        <dbReference type="Proteomes" id="UP000252893"/>
    </source>
</evidence>
<feature type="domain" description="Nudix hydrolase" evidence="17">
    <location>
        <begin position="11"/>
        <end position="139"/>
    </location>
</feature>
<evidence type="ECO:0000256" key="12">
    <source>
        <dbReference type="ARBA" id="ARBA00038905"/>
    </source>
</evidence>
<keyword evidence="6" id="KW-0227">DNA damage</keyword>
<evidence type="ECO:0000259" key="17">
    <source>
        <dbReference type="PROSITE" id="PS51462"/>
    </source>
</evidence>
<comment type="similarity">
    <text evidence="2">Belongs to the Nudix hydrolase family.</text>
</comment>
<evidence type="ECO:0000256" key="1">
    <source>
        <dbReference type="ARBA" id="ARBA00001946"/>
    </source>
</evidence>
<evidence type="ECO:0000256" key="9">
    <source>
        <dbReference type="ARBA" id="ARBA00023204"/>
    </source>
</evidence>
<evidence type="ECO:0000256" key="2">
    <source>
        <dbReference type="ARBA" id="ARBA00005582"/>
    </source>
</evidence>
<comment type="catalytic activity">
    <reaction evidence="11">
        <text>8-oxo-GTP + H2O = 8-oxo-GMP + diphosphate + H(+)</text>
        <dbReference type="Rhea" id="RHEA:67616"/>
        <dbReference type="ChEBI" id="CHEBI:15377"/>
        <dbReference type="ChEBI" id="CHEBI:15378"/>
        <dbReference type="ChEBI" id="CHEBI:33019"/>
        <dbReference type="ChEBI" id="CHEBI:143553"/>
        <dbReference type="ChEBI" id="CHEBI:145694"/>
    </reaction>
</comment>
<dbReference type="Pfam" id="PF00293">
    <property type="entry name" value="NUDIX"/>
    <property type="match status" value="1"/>
</dbReference>
<evidence type="ECO:0000256" key="11">
    <source>
        <dbReference type="ARBA" id="ARBA00036904"/>
    </source>
</evidence>
<proteinExistence type="inferred from homology"/>
<keyword evidence="8" id="KW-0460">Magnesium</keyword>
<evidence type="ECO:0000256" key="3">
    <source>
        <dbReference type="ARBA" id="ARBA00022457"/>
    </source>
</evidence>
<dbReference type="PANTHER" id="PTHR47707:SF1">
    <property type="entry name" value="NUDIX HYDROLASE FAMILY PROTEIN"/>
    <property type="match status" value="1"/>
</dbReference>
<dbReference type="AlphaFoldDB" id="A0A366ECN6"/>
<evidence type="ECO:0000256" key="14">
    <source>
        <dbReference type="ARBA" id="ARBA00041592"/>
    </source>
</evidence>
<keyword evidence="3" id="KW-0515">Mutator protein</keyword>
<keyword evidence="4" id="KW-0235">DNA replication</keyword>
<sequence length="146" mass="15848">MSTTAQTTPVKRIHIAAAILMAPDNRILLVRKAGTSAFMQAGGKIENGESPVAALQRELREELGLTIAEDQAHYVGAFSAPAANEPGFTVEAEIFRIALNQPVAKAAEIEEIVWVDPLQKVDLPLAPLTENYLLPLCKEFMPVTKQ</sequence>
<dbReference type="GO" id="GO:0006260">
    <property type="term" value="P:DNA replication"/>
    <property type="evidence" value="ECO:0007669"/>
    <property type="project" value="UniProtKB-KW"/>
</dbReference>
<name>A0A366ECN6_9HYPH</name>
<dbReference type="GO" id="GO:0006281">
    <property type="term" value="P:DNA repair"/>
    <property type="evidence" value="ECO:0007669"/>
    <property type="project" value="UniProtKB-KW"/>
</dbReference>
<keyword evidence="9" id="KW-0234">DNA repair</keyword>
<dbReference type="GO" id="GO:0044716">
    <property type="term" value="F:8-oxo-GDP phosphatase activity"/>
    <property type="evidence" value="ECO:0007669"/>
    <property type="project" value="TreeGrafter"/>
</dbReference>
<dbReference type="RefSeq" id="WP_113943077.1">
    <property type="nucleotide sequence ID" value="NZ_JBHEEG010000005.1"/>
</dbReference>
<dbReference type="GO" id="GO:0044715">
    <property type="term" value="F:8-oxo-dGDP phosphatase activity"/>
    <property type="evidence" value="ECO:0007669"/>
    <property type="project" value="TreeGrafter"/>
</dbReference>
<dbReference type="SUPFAM" id="SSF55811">
    <property type="entry name" value="Nudix"/>
    <property type="match status" value="1"/>
</dbReference>
<dbReference type="PROSITE" id="PS51462">
    <property type="entry name" value="NUDIX"/>
    <property type="match status" value="1"/>
</dbReference>
<dbReference type="CDD" id="cd04690">
    <property type="entry name" value="NUDIX_Hydrolase"/>
    <property type="match status" value="1"/>
</dbReference>
<evidence type="ECO:0000256" key="5">
    <source>
        <dbReference type="ARBA" id="ARBA00022723"/>
    </source>
</evidence>
<dbReference type="Proteomes" id="UP000252893">
    <property type="component" value="Unassembled WGS sequence"/>
</dbReference>
<comment type="cofactor">
    <cofactor evidence="1">
        <name>Mg(2+)</name>
        <dbReference type="ChEBI" id="CHEBI:18420"/>
    </cofactor>
</comment>
<evidence type="ECO:0000256" key="13">
    <source>
        <dbReference type="ARBA" id="ARBA00040794"/>
    </source>
</evidence>
<keyword evidence="5" id="KW-0479">Metal-binding</keyword>
<dbReference type="EMBL" id="QNRH01000001">
    <property type="protein sequence ID" value="RBO99244.1"/>
    <property type="molecule type" value="Genomic_DNA"/>
</dbReference>
<dbReference type="InterPro" id="IPR015797">
    <property type="entry name" value="NUDIX_hydrolase-like_dom_sf"/>
</dbReference>
<evidence type="ECO:0000313" key="18">
    <source>
        <dbReference type="EMBL" id="RBO99244.1"/>
    </source>
</evidence>
<dbReference type="GO" id="GO:0008413">
    <property type="term" value="F:8-oxo-7,8-dihydroguanosine triphosphate pyrophosphatase activity"/>
    <property type="evidence" value="ECO:0007669"/>
    <property type="project" value="TreeGrafter"/>
</dbReference>
<dbReference type="InterPro" id="IPR047127">
    <property type="entry name" value="MutT-like"/>
</dbReference>
<evidence type="ECO:0000256" key="10">
    <source>
        <dbReference type="ARBA" id="ARBA00035861"/>
    </source>
</evidence>
<comment type="catalytic activity">
    <reaction evidence="10">
        <text>8-oxo-dGTP + H2O = 8-oxo-dGMP + diphosphate + H(+)</text>
        <dbReference type="Rhea" id="RHEA:31575"/>
        <dbReference type="ChEBI" id="CHEBI:15377"/>
        <dbReference type="ChEBI" id="CHEBI:15378"/>
        <dbReference type="ChEBI" id="CHEBI:33019"/>
        <dbReference type="ChEBI" id="CHEBI:63224"/>
        <dbReference type="ChEBI" id="CHEBI:77896"/>
        <dbReference type="EC" id="3.6.1.55"/>
    </reaction>
</comment>
<dbReference type="InterPro" id="IPR000086">
    <property type="entry name" value="NUDIX_hydrolase_dom"/>
</dbReference>
<protein>
    <recommendedName>
        <fullName evidence="13">8-oxo-dGTP diphosphatase</fullName>
        <ecNumber evidence="12">3.6.1.55</ecNumber>
    </recommendedName>
    <alternativeName>
        <fullName evidence="16">7,8-dihydro-8-oxoguanine-triphosphatase</fullName>
    </alternativeName>
    <alternativeName>
        <fullName evidence="15">Mutator protein MutT</fullName>
    </alternativeName>
    <alternativeName>
        <fullName evidence="14">dGTP pyrophosphohydrolase</fullName>
    </alternativeName>
</protein>
<dbReference type="OrthoDB" id="9801098at2"/>
<dbReference type="PROSITE" id="PS00893">
    <property type="entry name" value="NUDIX_BOX"/>
    <property type="match status" value="1"/>
</dbReference>
<comment type="caution">
    <text evidence="18">The sequence shown here is derived from an EMBL/GenBank/DDBJ whole genome shotgun (WGS) entry which is preliminary data.</text>
</comment>
<evidence type="ECO:0000256" key="6">
    <source>
        <dbReference type="ARBA" id="ARBA00022763"/>
    </source>
</evidence>
<gene>
    <name evidence="18" type="ORF">DFR47_101859</name>
</gene>
<evidence type="ECO:0000256" key="15">
    <source>
        <dbReference type="ARBA" id="ARBA00041979"/>
    </source>
</evidence>